<dbReference type="EMBL" id="GCKF01017040">
    <property type="protein sequence ID" value="JAG98861.1"/>
    <property type="molecule type" value="Transcribed_RNA"/>
</dbReference>
<dbReference type="GO" id="GO:0009654">
    <property type="term" value="C:photosystem II oxygen evolving complex"/>
    <property type="evidence" value="ECO:0007669"/>
    <property type="project" value="InterPro"/>
</dbReference>
<dbReference type="GO" id="GO:0005509">
    <property type="term" value="F:calcium ion binding"/>
    <property type="evidence" value="ECO:0007669"/>
    <property type="project" value="InterPro"/>
</dbReference>
<evidence type="ECO:0000313" key="2">
    <source>
        <dbReference type="EMBL" id="JAG98861.1"/>
    </source>
</evidence>
<dbReference type="PANTHER" id="PTHR31407:SF17">
    <property type="entry name" value="PSBP DOMAIN-CONTAINING PROTEIN 3, CHLOROPLASTIC"/>
    <property type="match status" value="1"/>
</dbReference>
<dbReference type="GO" id="GO:0019898">
    <property type="term" value="C:extrinsic component of membrane"/>
    <property type="evidence" value="ECO:0007669"/>
    <property type="project" value="InterPro"/>
</dbReference>
<reference evidence="2" key="1">
    <citation type="submission" date="2015-03" db="EMBL/GenBank/DDBJ databases">
        <title>A transcriptome of Araucaria cunninghamii, an australian fine timber species.</title>
        <authorList>
            <person name="Jing Yi C.J.Y."/>
            <person name="Yin San L.Y.S."/>
            <person name="Abdul Karim S.S."/>
            <person name="Wan Azmi N.N."/>
            <person name="Hercus R.R."/>
            <person name="Croft L.L."/>
        </authorList>
    </citation>
    <scope>NUCLEOTIDE SEQUENCE</scope>
    <source>
        <strain evidence="2">MI0301</strain>
        <tissue evidence="2">Leaf</tissue>
    </source>
</reference>
<organism evidence="2">
    <name type="scientific">Araucaria cunninghamii</name>
    <name type="common">Hoop pine</name>
    <name type="synonym">Moreton Bay pine</name>
    <dbReference type="NCBI Taxonomy" id="56994"/>
    <lineage>
        <taxon>Eukaryota</taxon>
        <taxon>Viridiplantae</taxon>
        <taxon>Streptophyta</taxon>
        <taxon>Embryophyta</taxon>
        <taxon>Tracheophyta</taxon>
        <taxon>Spermatophyta</taxon>
        <taxon>Pinopsida</taxon>
        <taxon>Pinidae</taxon>
        <taxon>Conifers II</taxon>
        <taxon>Araucariales</taxon>
        <taxon>Araucariaceae</taxon>
        <taxon>Araucaria</taxon>
    </lineage>
</organism>
<proteinExistence type="predicted"/>
<dbReference type="Pfam" id="PF01789">
    <property type="entry name" value="PsbP"/>
    <property type="match status" value="1"/>
</dbReference>
<dbReference type="InterPro" id="IPR002683">
    <property type="entry name" value="PsbP_C"/>
</dbReference>
<dbReference type="SUPFAM" id="SSF55724">
    <property type="entry name" value="Mog1p/PsbP-like"/>
    <property type="match status" value="1"/>
</dbReference>
<protein>
    <recommendedName>
        <fullName evidence="1">PsbP C-terminal domain-containing protein</fullName>
    </recommendedName>
</protein>
<evidence type="ECO:0000259" key="1">
    <source>
        <dbReference type="Pfam" id="PF01789"/>
    </source>
</evidence>
<dbReference type="AlphaFoldDB" id="A0A0D6R7Y6"/>
<accession>A0A0D6R7Y6</accession>
<sequence length="258" mass="28780">MMKMDVISLTSSFPKVATHGFLTFSPLQAVLIPRKLKISKHGKQRVVCSSPDTHDKVNSYEVSGTGRRQAVCQIVALFSALNCIHTAPGAAEPEVDGDYEMYKDETDKFSLLIPREWVKGKGRADQQRMVTAFYPESDEVSNVNVVITGLGPDYTRMESLGKVDAFAETLVNGLDRSWQRPPGQAAKLLNAKSKNGMYYVEYSVQKPSQSKIHLFSAVGMAFNGWYNRLYTATGQYLEEDADKYKAKIEKSISSFIII</sequence>
<name>A0A0D6R7Y6_ARACU</name>
<feature type="domain" description="PsbP C-terminal" evidence="1">
    <location>
        <begin position="98"/>
        <end position="255"/>
    </location>
</feature>
<dbReference type="GO" id="GO:0015979">
    <property type="term" value="P:photosynthesis"/>
    <property type="evidence" value="ECO:0007669"/>
    <property type="project" value="InterPro"/>
</dbReference>
<dbReference type="PANTHER" id="PTHR31407">
    <property type="match status" value="1"/>
</dbReference>
<dbReference type="Gene3D" id="3.40.1000.10">
    <property type="entry name" value="Mog1/PsbP, alpha/beta/alpha sandwich"/>
    <property type="match status" value="1"/>
</dbReference>
<dbReference type="InterPro" id="IPR016123">
    <property type="entry name" value="Mog1/PsbP_a/b/a-sand"/>
</dbReference>